<gene>
    <name evidence="1" type="ORF">GR212_15875</name>
</gene>
<dbReference type="EMBL" id="WUEY01000006">
    <property type="protein sequence ID" value="NEI71058.1"/>
    <property type="molecule type" value="Genomic_DNA"/>
</dbReference>
<evidence type="ECO:0000313" key="2">
    <source>
        <dbReference type="Proteomes" id="UP000483035"/>
    </source>
</evidence>
<dbReference type="Gene3D" id="2.30.130.30">
    <property type="entry name" value="Hypothetical protein"/>
    <property type="match status" value="1"/>
</dbReference>
<comment type="caution">
    <text evidence="1">The sequence shown here is derived from an EMBL/GenBank/DDBJ whole genome shotgun (WGS) entry which is preliminary data.</text>
</comment>
<dbReference type="InterPro" id="IPR015947">
    <property type="entry name" value="PUA-like_sf"/>
</dbReference>
<name>A0A6L9U953_9HYPH</name>
<dbReference type="AlphaFoldDB" id="A0A6L9U953"/>
<protein>
    <recommendedName>
        <fullName evidence="3">ASCH domain-containing protein</fullName>
    </recommendedName>
</protein>
<reference evidence="1 2" key="1">
    <citation type="submission" date="2019-12" db="EMBL/GenBank/DDBJ databases">
        <title>Rhizobium genotypes associated with high levels of biological nitrogen fixation by grain legumes in a temperate-maritime cropping system.</title>
        <authorList>
            <person name="Maluk M."/>
            <person name="Francesc Ferrando Molina F."/>
            <person name="Lopez Del Egido L."/>
            <person name="Lafos M."/>
            <person name="Langarica-Fuentes A."/>
            <person name="Gebre Yohannes G."/>
            <person name="Young M.W."/>
            <person name="Martin P."/>
            <person name="Gantlett R."/>
            <person name="Kenicer G."/>
            <person name="Hawes C."/>
            <person name="Begg G.S."/>
            <person name="Quilliam R.S."/>
            <person name="Squire G.R."/>
            <person name="Poole P.S."/>
            <person name="Young P.W."/>
            <person name="Iannetta P.M."/>
            <person name="James E.K."/>
        </authorList>
    </citation>
    <scope>NUCLEOTIDE SEQUENCE [LARGE SCALE GENOMIC DNA]</scope>
    <source>
        <strain evidence="1 2">JHI1118</strain>
    </source>
</reference>
<evidence type="ECO:0008006" key="3">
    <source>
        <dbReference type="Google" id="ProtNLM"/>
    </source>
</evidence>
<sequence length="140" mass="15832">MIYPHLPKLALSIRQPWAWLIVEGYKPIENRDWKPWNPGLKFRGEFAIHCGMQVEESCAISLARGYHPVTNERQVFPVPARYQTGGIVGTGEIVDIVTFHDDDYFVGVYGLVIANAKPVDFIAVKGALGFFDWRKKLEAA</sequence>
<dbReference type="SUPFAM" id="SSF88697">
    <property type="entry name" value="PUA domain-like"/>
    <property type="match status" value="1"/>
</dbReference>
<dbReference type="RefSeq" id="WP_163987537.1">
    <property type="nucleotide sequence ID" value="NZ_WUEY01000006.1"/>
</dbReference>
<proteinExistence type="predicted"/>
<dbReference type="Proteomes" id="UP000483035">
    <property type="component" value="Unassembled WGS sequence"/>
</dbReference>
<evidence type="ECO:0000313" key="1">
    <source>
        <dbReference type="EMBL" id="NEI71058.1"/>
    </source>
</evidence>
<accession>A0A6L9U953</accession>
<organism evidence="1 2">
    <name type="scientific">Rhizobium lusitanum</name>
    <dbReference type="NCBI Taxonomy" id="293958"/>
    <lineage>
        <taxon>Bacteria</taxon>
        <taxon>Pseudomonadati</taxon>
        <taxon>Pseudomonadota</taxon>
        <taxon>Alphaproteobacteria</taxon>
        <taxon>Hyphomicrobiales</taxon>
        <taxon>Rhizobiaceae</taxon>
        <taxon>Rhizobium/Agrobacterium group</taxon>
        <taxon>Rhizobium</taxon>
    </lineage>
</organism>